<dbReference type="OrthoDB" id="5600768at2"/>
<dbReference type="AlphaFoldDB" id="A0A233RJX8"/>
<dbReference type="Proteomes" id="UP000242757">
    <property type="component" value="Unassembled WGS sequence"/>
</dbReference>
<organism evidence="2 3">
    <name type="scientific">Oceanimonas doudoroffii</name>
    <dbReference type="NCBI Taxonomy" id="84158"/>
    <lineage>
        <taxon>Bacteria</taxon>
        <taxon>Pseudomonadati</taxon>
        <taxon>Pseudomonadota</taxon>
        <taxon>Gammaproteobacteria</taxon>
        <taxon>Aeromonadales</taxon>
        <taxon>Aeromonadaceae</taxon>
        <taxon>Oceanimonas</taxon>
    </lineage>
</organism>
<keyword evidence="3" id="KW-1185">Reference proteome</keyword>
<gene>
    <name evidence="2" type="ORF">B6S08_09480</name>
</gene>
<dbReference type="Pfam" id="PF11944">
    <property type="entry name" value="DUF3461"/>
    <property type="match status" value="1"/>
</dbReference>
<evidence type="ECO:0008006" key="4">
    <source>
        <dbReference type="Google" id="ProtNLM"/>
    </source>
</evidence>
<dbReference type="InterPro" id="IPR020911">
    <property type="entry name" value="UPF0325"/>
</dbReference>
<sequence length="112" mass="13123">MNQAYPTLAAMGIEDIDRISRFRLRDADTHKELKVWFERDADSCLPASLKFRFPQVINREVAQALDAAIDELERLLGRQSSRERLLQELARFEQVMNDKMSELRRRMSRLAG</sequence>
<accession>A0A233RJX8</accession>
<reference evidence="2 3" key="1">
    <citation type="submission" date="2017-08" db="EMBL/GenBank/DDBJ databases">
        <title>A Genome Sequence of Oceanimonas doudoroffii ATCC 27123T.</title>
        <authorList>
            <person name="Brennan M.A."/>
            <person name="Maclea K.S."/>
            <person name="Mcclelland W.D."/>
            <person name="Trachtenberg A.M."/>
        </authorList>
    </citation>
    <scope>NUCLEOTIDE SEQUENCE [LARGE SCALE GENOMIC DNA]</scope>
    <source>
        <strain evidence="2 3">ATCC 27123</strain>
    </source>
</reference>
<name>A0A233RJX8_9GAMM</name>
<comment type="caution">
    <text evidence="2">The sequence shown here is derived from an EMBL/GenBank/DDBJ whole genome shotgun (WGS) entry which is preliminary data.</text>
</comment>
<feature type="coiled-coil region" evidence="1">
    <location>
        <begin position="58"/>
        <end position="102"/>
    </location>
</feature>
<dbReference type="EMBL" id="NBIM01000001">
    <property type="protein sequence ID" value="OXY83689.1"/>
    <property type="molecule type" value="Genomic_DNA"/>
</dbReference>
<keyword evidence="1" id="KW-0175">Coiled coil</keyword>
<evidence type="ECO:0000256" key="1">
    <source>
        <dbReference type="SAM" id="Coils"/>
    </source>
</evidence>
<evidence type="ECO:0000313" key="3">
    <source>
        <dbReference type="Proteomes" id="UP000242757"/>
    </source>
</evidence>
<protein>
    <recommendedName>
        <fullName evidence="4">DUF3461 domain-containing protein</fullName>
    </recommendedName>
</protein>
<evidence type="ECO:0000313" key="2">
    <source>
        <dbReference type="EMBL" id="OXY83689.1"/>
    </source>
</evidence>
<proteinExistence type="predicted"/>
<dbReference type="RefSeq" id="WP_094200462.1">
    <property type="nucleotide sequence ID" value="NZ_NBIM01000001.1"/>
</dbReference>